<dbReference type="InterPro" id="IPR001352">
    <property type="entry name" value="RNase_HII/HIII"/>
</dbReference>
<dbReference type="eggNOG" id="COG0164">
    <property type="taxonomic scope" value="Bacteria"/>
</dbReference>
<evidence type="ECO:0000256" key="13">
    <source>
        <dbReference type="ARBA" id="ARBA00023211"/>
    </source>
</evidence>
<gene>
    <name evidence="14 18" type="primary">rnhB</name>
    <name evidence="18" type="ORF">HMPREF0645_2581</name>
</gene>
<evidence type="ECO:0000256" key="8">
    <source>
        <dbReference type="ARBA" id="ARBA00022490"/>
    </source>
</evidence>
<dbReference type="Gene3D" id="3.30.420.10">
    <property type="entry name" value="Ribonuclease H-like superfamily/Ribonuclease H"/>
    <property type="match status" value="1"/>
</dbReference>
<dbReference type="GO" id="GO:0004523">
    <property type="term" value="F:RNA-DNA hybrid ribonuclease activity"/>
    <property type="evidence" value="ECO:0007669"/>
    <property type="project" value="UniProtKB-UniRule"/>
</dbReference>
<dbReference type="HOGENOM" id="CLU_036532_3_1_10"/>
<dbReference type="EC" id="3.1.26.4" evidence="6 14"/>
<feature type="binding site" evidence="14 15">
    <location>
        <position position="17"/>
    </location>
    <ligand>
        <name>a divalent metal cation</name>
        <dbReference type="ChEBI" id="CHEBI:60240"/>
    </ligand>
</feature>
<organism evidence="18 19">
    <name type="scientific">Hallella bergensis DSM 17361</name>
    <dbReference type="NCBI Taxonomy" id="585502"/>
    <lineage>
        <taxon>Bacteria</taxon>
        <taxon>Pseudomonadati</taxon>
        <taxon>Bacteroidota</taxon>
        <taxon>Bacteroidia</taxon>
        <taxon>Bacteroidales</taxon>
        <taxon>Prevotellaceae</taxon>
        <taxon>Hallella</taxon>
    </lineage>
</organism>
<dbReference type="HAMAP" id="MF_00052_B">
    <property type="entry name" value="RNase_HII_B"/>
    <property type="match status" value="1"/>
</dbReference>
<comment type="cofactor">
    <cofactor evidence="2">
        <name>Mg(2+)</name>
        <dbReference type="ChEBI" id="CHEBI:18420"/>
    </cofactor>
</comment>
<dbReference type="SUPFAM" id="SSF53098">
    <property type="entry name" value="Ribonuclease H-like"/>
    <property type="match status" value="1"/>
</dbReference>
<protein>
    <recommendedName>
        <fullName evidence="7 14">Ribonuclease HII</fullName>
        <shortName evidence="14">RNase HII</shortName>
        <ecNumber evidence="6 14">3.1.26.4</ecNumber>
    </recommendedName>
</protein>
<dbReference type="Pfam" id="PF01351">
    <property type="entry name" value="RNase_HII"/>
    <property type="match status" value="1"/>
</dbReference>
<comment type="catalytic activity">
    <reaction evidence="1 14 15 16">
        <text>Endonucleolytic cleavage to 5'-phosphomonoester.</text>
        <dbReference type="EC" id="3.1.26.4"/>
    </reaction>
</comment>
<dbReference type="RefSeq" id="WP_007174976.1">
    <property type="nucleotide sequence ID" value="NZ_GG704783.1"/>
</dbReference>
<keyword evidence="10 14" id="KW-0479">Metal-binding</keyword>
<evidence type="ECO:0000256" key="10">
    <source>
        <dbReference type="ARBA" id="ARBA00022723"/>
    </source>
</evidence>
<keyword evidence="12 14" id="KW-0378">Hydrolase</keyword>
<comment type="similarity">
    <text evidence="5 14 16">Belongs to the RNase HII family.</text>
</comment>
<proteinExistence type="inferred from homology"/>
<evidence type="ECO:0000256" key="6">
    <source>
        <dbReference type="ARBA" id="ARBA00012180"/>
    </source>
</evidence>
<dbReference type="InterPro" id="IPR012337">
    <property type="entry name" value="RNaseH-like_sf"/>
</dbReference>
<name>D1Q046_9BACT</name>
<keyword evidence="13 14" id="KW-0464">Manganese</keyword>
<evidence type="ECO:0000256" key="3">
    <source>
        <dbReference type="ARBA" id="ARBA00004065"/>
    </source>
</evidence>
<evidence type="ECO:0000313" key="18">
    <source>
        <dbReference type="EMBL" id="EFA43009.1"/>
    </source>
</evidence>
<comment type="function">
    <text evidence="3 14 16">Endonuclease that specifically degrades the RNA of RNA-DNA hybrids.</text>
</comment>
<dbReference type="PANTHER" id="PTHR10954">
    <property type="entry name" value="RIBONUCLEASE H2 SUBUNIT A"/>
    <property type="match status" value="1"/>
</dbReference>
<dbReference type="InterPro" id="IPR022898">
    <property type="entry name" value="RNase_HII"/>
</dbReference>
<evidence type="ECO:0000256" key="7">
    <source>
        <dbReference type="ARBA" id="ARBA00019179"/>
    </source>
</evidence>
<dbReference type="PANTHER" id="PTHR10954:SF18">
    <property type="entry name" value="RIBONUCLEASE HII"/>
    <property type="match status" value="1"/>
</dbReference>
<dbReference type="AlphaFoldDB" id="D1Q046"/>
<dbReference type="GO" id="GO:0005737">
    <property type="term" value="C:cytoplasm"/>
    <property type="evidence" value="ECO:0007669"/>
    <property type="project" value="UniProtKB-SubCell"/>
</dbReference>
<dbReference type="GO" id="GO:0032299">
    <property type="term" value="C:ribonuclease H2 complex"/>
    <property type="evidence" value="ECO:0007669"/>
    <property type="project" value="TreeGrafter"/>
</dbReference>
<evidence type="ECO:0000256" key="15">
    <source>
        <dbReference type="PROSITE-ProRule" id="PRU01319"/>
    </source>
</evidence>
<evidence type="ECO:0000256" key="4">
    <source>
        <dbReference type="ARBA" id="ARBA00004496"/>
    </source>
</evidence>
<evidence type="ECO:0000256" key="16">
    <source>
        <dbReference type="RuleBase" id="RU003515"/>
    </source>
</evidence>
<keyword evidence="8 14" id="KW-0963">Cytoplasm</keyword>
<comment type="caution">
    <text evidence="18">The sequence shown here is derived from an EMBL/GenBank/DDBJ whole genome shotgun (WGS) entry which is preliminary data.</text>
</comment>
<dbReference type="CDD" id="cd07182">
    <property type="entry name" value="RNase_HII_bacteria_HII_like"/>
    <property type="match status" value="1"/>
</dbReference>
<evidence type="ECO:0000256" key="5">
    <source>
        <dbReference type="ARBA" id="ARBA00007383"/>
    </source>
</evidence>
<dbReference type="GO" id="GO:0006298">
    <property type="term" value="P:mismatch repair"/>
    <property type="evidence" value="ECO:0007669"/>
    <property type="project" value="TreeGrafter"/>
</dbReference>
<comment type="subcellular location">
    <subcellularLocation>
        <location evidence="4 14">Cytoplasm</location>
    </subcellularLocation>
</comment>
<dbReference type="NCBIfam" id="NF000595">
    <property type="entry name" value="PRK00015.1-3"/>
    <property type="match status" value="1"/>
</dbReference>
<feature type="binding site" evidence="14 15">
    <location>
        <position position="108"/>
    </location>
    <ligand>
        <name>a divalent metal cation</name>
        <dbReference type="ChEBI" id="CHEBI:60240"/>
    </ligand>
</feature>
<feature type="domain" description="RNase H type-2" evidence="17">
    <location>
        <begin position="10"/>
        <end position="222"/>
    </location>
</feature>
<comment type="cofactor">
    <cofactor evidence="14 15">
        <name>Mn(2+)</name>
        <dbReference type="ChEBI" id="CHEBI:29035"/>
    </cofactor>
    <cofactor evidence="14 15">
        <name>Mg(2+)</name>
        <dbReference type="ChEBI" id="CHEBI:18420"/>
    </cofactor>
    <text evidence="14 15">Manganese or magnesium. Binds 1 divalent metal ion per monomer in the absence of substrate. May bind a second metal ion after substrate binding.</text>
</comment>
<dbReference type="EMBL" id="ACKS01000106">
    <property type="protein sequence ID" value="EFA43009.1"/>
    <property type="molecule type" value="Genomic_DNA"/>
</dbReference>
<feature type="binding site" evidence="14 15">
    <location>
        <position position="16"/>
    </location>
    <ligand>
        <name>a divalent metal cation</name>
        <dbReference type="ChEBI" id="CHEBI:60240"/>
    </ligand>
</feature>
<evidence type="ECO:0000256" key="14">
    <source>
        <dbReference type="HAMAP-Rule" id="MF_00052"/>
    </source>
</evidence>
<evidence type="ECO:0000256" key="9">
    <source>
        <dbReference type="ARBA" id="ARBA00022722"/>
    </source>
</evidence>
<dbReference type="OrthoDB" id="9803420at2"/>
<dbReference type="GO" id="GO:0043137">
    <property type="term" value="P:DNA replication, removal of RNA primer"/>
    <property type="evidence" value="ECO:0007669"/>
    <property type="project" value="TreeGrafter"/>
</dbReference>
<reference evidence="18 19" key="1">
    <citation type="submission" date="2009-10" db="EMBL/GenBank/DDBJ databases">
        <authorList>
            <person name="Qin X."/>
            <person name="Bachman B."/>
            <person name="Battles P."/>
            <person name="Bell A."/>
            <person name="Bess C."/>
            <person name="Bickham C."/>
            <person name="Chaboub L."/>
            <person name="Chen D."/>
            <person name="Coyle M."/>
            <person name="Deiros D.R."/>
            <person name="Dinh H."/>
            <person name="Forbes L."/>
            <person name="Fowler G."/>
            <person name="Francisco L."/>
            <person name="Fu Q."/>
            <person name="Gubbala S."/>
            <person name="Hale W."/>
            <person name="Han Y."/>
            <person name="Hemphill L."/>
            <person name="Highlander S.K."/>
            <person name="Hirani K."/>
            <person name="Hogues M."/>
            <person name="Jackson L."/>
            <person name="Jakkamsetti A."/>
            <person name="Javaid M."/>
            <person name="Jiang H."/>
            <person name="Korchina V."/>
            <person name="Kovar C."/>
            <person name="Lara F."/>
            <person name="Lee S."/>
            <person name="Mata R."/>
            <person name="Mathew T."/>
            <person name="Moen C."/>
            <person name="Morales K."/>
            <person name="Munidasa M."/>
            <person name="Nazareth L."/>
            <person name="Ngo R."/>
            <person name="Nguyen L."/>
            <person name="Okwuonu G."/>
            <person name="Ongeri F."/>
            <person name="Patil S."/>
            <person name="Petrosino J."/>
            <person name="Pham C."/>
            <person name="Pham P."/>
            <person name="Pu L.-L."/>
            <person name="Puazo M."/>
            <person name="Raj R."/>
            <person name="Reid J."/>
            <person name="Rouhana J."/>
            <person name="Saada N."/>
            <person name="Shang Y."/>
            <person name="Simmons D."/>
            <person name="Thornton R."/>
            <person name="Warren J."/>
            <person name="Weissenberger G."/>
            <person name="Zhang J."/>
            <person name="Zhang L."/>
            <person name="Zhou C."/>
            <person name="Zhu D."/>
            <person name="Muzny D."/>
            <person name="Worley K."/>
            <person name="Gibbs R."/>
        </authorList>
    </citation>
    <scope>NUCLEOTIDE SEQUENCE [LARGE SCALE GENOMIC DNA]</scope>
    <source>
        <strain evidence="18 19">DSM 17361</strain>
    </source>
</reference>
<evidence type="ECO:0000256" key="2">
    <source>
        <dbReference type="ARBA" id="ARBA00001946"/>
    </source>
</evidence>
<evidence type="ECO:0000256" key="11">
    <source>
        <dbReference type="ARBA" id="ARBA00022759"/>
    </source>
</evidence>
<dbReference type="InterPro" id="IPR036397">
    <property type="entry name" value="RNaseH_sf"/>
</dbReference>
<dbReference type="GO" id="GO:0003723">
    <property type="term" value="F:RNA binding"/>
    <property type="evidence" value="ECO:0007669"/>
    <property type="project" value="UniProtKB-UniRule"/>
</dbReference>
<dbReference type="Proteomes" id="UP000003160">
    <property type="component" value="Unassembled WGS sequence"/>
</dbReference>
<evidence type="ECO:0000256" key="12">
    <source>
        <dbReference type="ARBA" id="ARBA00022801"/>
    </source>
</evidence>
<keyword evidence="19" id="KW-1185">Reference proteome</keyword>
<keyword evidence="11 14" id="KW-0255">Endonuclease</keyword>
<evidence type="ECO:0000259" key="17">
    <source>
        <dbReference type="PROSITE" id="PS51975"/>
    </source>
</evidence>
<accession>D1Q046</accession>
<sequence>MLQNSYNPHLIEAGCDEAGRGCLAGSVFAAAVILPKDYDNPDFNDSKQLSKKKRYALREQIIRDAVAWAVGIVTPAEIDRINILHASFLAMHRAIDQLAVRPEALIIDGNRFDPYKPLSENATEGRKERVVTRPDDPAVLPWQCIVKGDGKYQNIAAASILAKTFRDDYMDELHLQYPMYHWNSNKGYPTRIHREAIARYGITPFHRKSYNLLGNRQLEICFDDKQ</sequence>
<evidence type="ECO:0000313" key="19">
    <source>
        <dbReference type="Proteomes" id="UP000003160"/>
    </source>
</evidence>
<dbReference type="InterPro" id="IPR024567">
    <property type="entry name" value="RNase_HII/HIII_dom"/>
</dbReference>
<keyword evidence="9 14" id="KW-0540">Nuclease</keyword>
<dbReference type="GO" id="GO:0030145">
    <property type="term" value="F:manganese ion binding"/>
    <property type="evidence" value="ECO:0007669"/>
    <property type="project" value="UniProtKB-UniRule"/>
</dbReference>
<dbReference type="PROSITE" id="PS51975">
    <property type="entry name" value="RNASE_H_2"/>
    <property type="match status" value="1"/>
</dbReference>
<evidence type="ECO:0000256" key="1">
    <source>
        <dbReference type="ARBA" id="ARBA00000077"/>
    </source>
</evidence>